<dbReference type="Proteomes" id="UP000799767">
    <property type="component" value="Unassembled WGS sequence"/>
</dbReference>
<organism evidence="3 4">
    <name type="scientific">Neohortaea acidophila</name>
    <dbReference type="NCBI Taxonomy" id="245834"/>
    <lineage>
        <taxon>Eukaryota</taxon>
        <taxon>Fungi</taxon>
        <taxon>Dikarya</taxon>
        <taxon>Ascomycota</taxon>
        <taxon>Pezizomycotina</taxon>
        <taxon>Dothideomycetes</taxon>
        <taxon>Dothideomycetidae</taxon>
        <taxon>Mycosphaerellales</taxon>
        <taxon>Teratosphaeriaceae</taxon>
        <taxon>Neohortaea</taxon>
    </lineage>
</organism>
<evidence type="ECO:0000256" key="1">
    <source>
        <dbReference type="SAM" id="Coils"/>
    </source>
</evidence>
<dbReference type="EMBL" id="MU001635">
    <property type="protein sequence ID" value="KAF2483566.1"/>
    <property type="molecule type" value="Genomic_DNA"/>
</dbReference>
<feature type="region of interest" description="Disordered" evidence="2">
    <location>
        <begin position="247"/>
        <end position="384"/>
    </location>
</feature>
<accession>A0A6A6PUW7</accession>
<feature type="compositionally biased region" description="Basic residues" evidence="2">
    <location>
        <begin position="326"/>
        <end position="355"/>
    </location>
</feature>
<dbReference type="PANTHER" id="PTHR45691">
    <property type="entry name" value="PROTEIN DIAPHANOUS"/>
    <property type="match status" value="1"/>
</dbReference>
<dbReference type="RefSeq" id="XP_033590136.1">
    <property type="nucleotide sequence ID" value="XM_033729617.1"/>
</dbReference>
<dbReference type="GeneID" id="54470619"/>
<evidence type="ECO:0000256" key="2">
    <source>
        <dbReference type="SAM" id="MobiDB-lite"/>
    </source>
</evidence>
<feature type="compositionally biased region" description="Acidic residues" evidence="2">
    <location>
        <begin position="7"/>
        <end position="22"/>
    </location>
</feature>
<keyword evidence="4" id="KW-1185">Reference proteome</keyword>
<feature type="compositionally biased region" description="Pro residues" evidence="2">
    <location>
        <begin position="286"/>
        <end position="301"/>
    </location>
</feature>
<dbReference type="GO" id="GO:0005884">
    <property type="term" value="C:actin filament"/>
    <property type="evidence" value="ECO:0007669"/>
    <property type="project" value="TreeGrafter"/>
</dbReference>
<dbReference type="InterPro" id="IPR051412">
    <property type="entry name" value="Formin_Homology_Diaphanous_sf"/>
</dbReference>
<feature type="compositionally biased region" description="Pro residues" evidence="2">
    <location>
        <begin position="356"/>
        <end position="365"/>
    </location>
</feature>
<feature type="region of interest" description="Disordered" evidence="2">
    <location>
        <begin position="443"/>
        <end position="487"/>
    </location>
</feature>
<dbReference type="PANTHER" id="PTHR45691:SF6">
    <property type="entry name" value="PROTEIN DIAPHANOUS"/>
    <property type="match status" value="1"/>
</dbReference>
<evidence type="ECO:0000313" key="4">
    <source>
        <dbReference type="Proteomes" id="UP000799767"/>
    </source>
</evidence>
<gene>
    <name evidence="3" type="ORF">BDY17DRAFT_150220</name>
</gene>
<dbReference type="GO" id="GO:0030041">
    <property type="term" value="P:actin filament polymerization"/>
    <property type="evidence" value="ECO:0007669"/>
    <property type="project" value="TreeGrafter"/>
</dbReference>
<feature type="region of interest" description="Disordered" evidence="2">
    <location>
        <begin position="1"/>
        <end position="56"/>
    </location>
</feature>
<proteinExistence type="predicted"/>
<feature type="compositionally biased region" description="Low complexity" evidence="2">
    <location>
        <begin position="23"/>
        <end position="32"/>
    </location>
</feature>
<feature type="coiled-coil region" evidence="1">
    <location>
        <begin position="386"/>
        <end position="413"/>
    </location>
</feature>
<evidence type="ECO:0000313" key="3">
    <source>
        <dbReference type="EMBL" id="KAF2483566.1"/>
    </source>
</evidence>
<dbReference type="AlphaFoldDB" id="A0A6A6PUW7"/>
<keyword evidence="1" id="KW-0175">Coiled coil</keyword>
<reference evidence="3" key="1">
    <citation type="journal article" date="2020" name="Stud. Mycol.">
        <title>101 Dothideomycetes genomes: a test case for predicting lifestyles and emergence of pathogens.</title>
        <authorList>
            <person name="Haridas S."/>
            <person name="Albert R."/>
            <person name="Binder M."/>
            <person name="Bloem J."/>
            <person name="Labutti K."/>
            <person name="Salamov A."/>
            <person name="Andreopoulos B."/>
            <person name="Baker S."/>
            <person name="Barry K."/>
            <person name="Bills G."/>
            <person name="Bluhm B."/>
            <person name="Cannon C."/>
            <person name="Castanera R."/>
            <person name="Culley D."/>
            <person name="Daum C."/>
            <person name="Ezra D."/>
            <person name="Gonzalez J."/>
            <person name="Henrissat B."/>
            <person name="Kuo A."/>
            <person name="Liang C."/>
            <person name="Lipzen A."/>
            <person name="Lutzoni F."/>
            <person name="Magnuson J."/>
            <person name="Mondo S."/>
            <person name="Nolan M."/>
            <person name="Ohm R."/>
            <person name="Pangilinan J."/>
            <person name="Park H.-J."/>
            <person name="Ramirez L."/>
            <person name="Alfaro M."/>
            <person name="Sun H."/>
            <person name="Tritt A."/>
            <person name="Yoshinaga Y."/>
            <person name="Zwiers L.-H."/>
            <person name="Turgeon B."/>
            <person name="Goodwin S."/>
            <person name="Spatafora J."/>
            <person name="Crous P."/>
            <person name="Grigoriev I."/>
        </authorList>
    </citation>
    <scope>NUCLEOTIDE SEQUENCE</scope>
    <source>
        <strain evidence="3">CBS 113389</strain>
    </source>
</reference>
<protein>
    <submittedName>
        <fullName evidence="3">Uncharacterized protein</fullName>
    </submittedName>
</protein>
<feature type="compositionally biased region" description="Pro residues" evidence="2">
    <location>
        <begin position="256"/>
        <end position="268"/>
    </location>
</feature>
<name>A0A6A6PUW7_9PEZI</name>
<sequence length="487" mass="55056">MATMSTPDEETPVQPTEDESSPPEDASPSTEDASPPAEDHPPTDDLPPPAKHARLDAEPRSVLTVLSVPEGLKWWREAFFAPPTQGLVVHRPFFEEVWPFCDNFWSKRNTNNVLSTGEVVQRYRCRLWRKQAVSSGQGLRNRKVAVAVECPATLKITFRGPTVILTGSSTLQHNHGMDHMDRKKRNSALRMIAASEKCKDDAAADVFHRLTDGDDEAFRQMIIDAGGAHLQRTDMHNARKIATKVRIRPLSEFPKDVPPPPPPPPAPPHANFRPTAVGAPFVYYPAQPPPPPLPHQHPPQHPQQYPQQHPQHRPPQHPPQYPQQHSQHHPPQHAQHHPQQHPQHHPPQHPQHHPPQHPPQHPPPQQQHYAPPASPPPETGGERTTKHAMMDVLRQLQHRYEALERELKRSDTHPAYQNAVLDRWVDMFTKASDEIKAQTLHELRKDLLPLPPPPQTAGEPKGQESDSQRIPPLADILKRTTTAMEER</sequence>